<dbReference type="Proteomes" id="UP000064967">
    <property type="component" value="Chromosome"/>
</dbReference>
<gene>
    <name evidence="1" type="ORF">AKJ09_09820</name>
</gene>
<reference evidence="1 2" key="1">
    <citation type="submission" date="2015-08" db="EMBL/GenBank/DDBJ databases">
        <authorList>
            <person name="Babu N.S."/>
            <person name="Beckwith C.J."/>
            <person name="Beseler K.G."/>
            <person name="Brison A."/>
            <person name="Carone J.V."/>
            <person name="Caskin T.P."/>
            <person name="Diamond M."/>
            <person name="Durham M.E."/>
            <person name="Foxe J.M."/>
            <person name="Go M."/>
            <person name="Henderson B.A."/>
            <person name="Jones I.B."/>
            <person name="McGettigan J.A."/>
            <person name="Micheletti S.J."/>
            <person name="Nasrallah M.E."/>
            <person name="Ortiz D."/>
            <person name="Piller C.R."/>
            <person name="Privatt S.R."/>
            <person name="Schneider S.L."/>
            <person name="Sharp S."/>
            <person name="Smith T.C."/>
            <person name="Stanton J.D."/>
            <person name="Ullery H.E."/>
            <person name="Wilson R.J."/>
            <person name="Serrano M.G."/>
            <person name="Buck G."/>
            <person name="Lee V."/>
            <person name="Wang Y."/>
            <person name="Carvalho R."/>
            <person name="Voegtly L."/>
            <person name="Shi R."/>
            <person name="Duckworth R."/>
            <person name="Johnson A."/>
            <person name="Loviza R."/>
            <person name="Walstead R."/>
            <person name="Shah Z."/>
            <person name="Kiflezghi M."/>
            <person name="Wade K."/>
            <person name="Ball S.L."/>
            <person name="Bradley K.W."/>
            <person name="Asai D.J."/>
            <person name="Bowman C.A."/>
            <person name="Russell D.A."/>
            <person name="Pope W.H."/>
            <person name="Jacobs-Sera D."/>
            <person name="Hendrix R.W."/>
            <person name="Hatfull G.F."/>
        </authorList>
    </citation>
    <scope>NUCLEOTIDE SEQUENCE [LARGE SCALE GENOMIC DNA]</scope>
    <source>
        <strain evidence="1 2">DSM 27648</strain>
    </source>
</reference>
<accession>A0A0K1QBV2</accession>
<keyword evidence="2" id="KW-1185">Reference proteome</keyword>
<evidence type="ECO:0000313" key="1">
    <source>
        <dbReference type="EMBL" id="AKV03157.1"/>
    </source>
</evidence>
<name>A0A0K1QBV2_9BACT</name>
<dbReference type="STRING" id="1391654.AKJ09_09820"/>
<proteinExistence type="predicted"/>
<organism evidence="1 2">
    <name type="scientific">Labilithrix luteola</name>
    <dbReference type="NCBI Taxonomy" id="1391654"/>
    <lineage>
        <taxon>Bacteria</taxon>
        <taxon>Pseudomonadati</taxon>
        <taxon>Myxococcota</taxon>
        <taxon>Polyangia</taxon>
        <taxon>Polyangiales</taxon>
        <taxon>Labilitrichaceae</taxon>
        <taxon>Labilithrix</taxon>
    </lineage>
</organism>
<sequence length="40" mass="4329">MLRGDRIQEWQAAGAAVCVGLIRMAEAIASRDEATPKELT</sequence>
<dbReference type="AlphaFoldDB" id="A0A0K1QBV2"/>
<protein>
    <submittedName>
        <fullName evidence="1">Uncharacterized protein</fullName>
    </submittedName>
</protein>
<dbReference type="KEGG" id="llu:AKJ09_09820"/>
<evidence type="ECO:0000313" key="2">
    <source>
        <dbReference type="Proteomes" id="UP000064967"/>
    </source>
</evidence>
<dbReference type="EMBL" id="CP012333">
    <property type="protein sequence ID" value="AKV03157.1"/>
    <property type="molecule type" value="Genomic_DNA"/>
</dbReference>